<dbReference type="EMBL" id="AZHW01000234">
    <property type="protein sequence ID" value="ETX01402.1"/>
    <property type="molecule type" value="Genomic_DNA"/>
</dbReference>
<evidence type="ECO:0000313" key="2">
    <source>
        <dbReference type="Proteomes" id="UP000019141"/>
    </source>
</evidence>
<dbReference type="Proteomes" id="UP000019141">
    <property type="component" value="Unassembled WGS sequence"/>
</dbReference>
<evidence type="ECO:0000313" key="1">
    <source>
        <dbReference type="EMBL" id="ETX01402.1"/>
    </source>
</evidence>
<gene>
    <name evidence="1" type="ORF">ETSY1_07500</name>
</gene>
<reference evidence="1 2" key="1">
    <citation type="journal article" date="2014" name="Nature">
        <title>An environmental bacterial taxon with a large and distinct metabolic repertoire.</title>
        <authorList>
            <person name="Wilson M.C."/>
            <person name="Mori T."/>
            <person name="Ruckert C."/>
            <person name="Uria A.R."/>
            <person name="Helf M.J."/>
            <person name="Takada K."/>
            <person name="Gernert C."/>
            <person name="Steffens U.A."/>
            <person name="Heycke N."/>
            <person name="Schmitt S."/>
            <person name="Rinke C."/>
            <person name="Helfrich E.J."/>
            <person name="Brachmann A.O."/>
            <person name="Gurgui C."/>
            <person name="Wakimoto T."/>
            <person name="Kracht M."/>
            <person name="Crusemann M."/>
            <person name="Hentschel U."/>
            <person name="Abe I."/>
            <person name="Matsunaga S."/>
            <person name="Kalinowski J."/>
            <person name="Takeyama H."/>
            <person name="Piel J."/>
        </authorList>
    </citation>
    <scope>NUCLEOTIDE SEQUENCE [LARGE SCALE GENOMIC DNA]</scope>
    <source>
        <strain evidence="2">TSY1</strain>
    </source>
</reference>
<accession>W4LVK6</accession>
<comment type="caution">
    <text evidence="1">The sequence shown here is derived from an EMBL/GenBank/DDBJ whole genome shotgun (WGS) entry which is preliminary data.</text>
</comment>
<organism evidence="1 2">
    <name type="scientific">Entotheonella factor</name>
    <dbReference type="NCBI Taxonomy" id="1429438"/>
    <lineage>
        <taxon>Bacteria</taxon>
        <taxon>Pseudomonadati</taxon>
        <taxon>Nitrospinota/Tectimicrobiota group</taxon>
        <taxon>Candidatus Tectimicrobiota</taxon>
        <taxon>Candidatus Entotheonellia</taxon>
        <taxon>Candidatus Entotheonellales</taxon>
        <taxon>Candidatus Entotheonellaceae</taxon>
        <taxon>Candidatus Entotheonella</taxon>
    </lineage>
</organism>
<dbReference type="HOGENOM" id="CLU_1881935_0_0_7"/>
<name>W4LVK6_ENTF1</name>
<dbReference type="AlphaFoldDB" id="W4LVK6"/>
<sequence length="135" mass="15404">MSEAATEAALSQDELIERIASQTVNTEIFDVYTNTRKEQQRAVKGQYPSMVAVGRTSKRVEFVGMVETAESLHNLYAAGQRWKALSPLQAGMYIYVPRGYCADARTLCLRETIRISDFRHYWFDDDGLHIEKCFA</sequence>
<proteinExistence type="predicted"/>
<protein>
    <submittedName>
        <fullName evidence="1">Uncharacterized protein</fullName>
    </submittedName>
</protein>
<keyword evidence="2" id="KW-1185">Reference proteome</keyword>